<gene>
    <name evidence="1" type="ORF">NUU61_000936</name>
</gene>
<comment type="caution">
    <text evidence="1">The sequence shown here is derived from an EMBL/GenBank/DDBJ whole genome shotgun (WGS) entry which is preliminary data.</text>
</comment>
<dbReference type="GeneID" id="81390687"/>
<dbReference type="GO" id="GO:0004497">
    <property type="term" value="F:monooxygenase activity"/>
    <property type="evidence" value="ECO:0007669"/>
    <property type="project" value="InterPro"/>
</dbReference>
<organism evidence="1 2">
    <name type="scientific">Penicillium alfredii</name>
    <dbReference type="NCBI Taxonomy" id="1506179"/>
    <lineage>
        <taxon>Eukaryota</taxon>
        <taxon>Fungi</taxon>
        <taxon>Dikarya</taxon>
        <taxon>Ascomycota</taxon>
        <taxon>Pezizomycotina</taxon>
        <taxon>Eurotiomycetes</taxon>
        <taxon>Eurotiomycetidae</taxon>
        <taxon>Eurotiales</taxon>
        <taxon>Aspergillaceae</taxon>
        <taxon>Penicillium</taxon>
    </lineage>
</organism>
<dbReference type="RefSeq" id="XP_056516369.1">
    <property type="nucleotide sequence ID" value="XM_056651519.1"/>
</dbReference>
<reference evidence="1" key="1">
    <citation type="submission" date="2022-11" db="EMBL/GenBank/DDBJ databases">
        <authorList>
            <person name="Petersen C."/>
        </authorList>
    </citation>
    <scope>NUCLEOTIDE SEQUENCE</scope>
    <source>
        <strain evidence="1">IBT 34128</strain>
    </source>
</reference>
<evidence type="ECO:0008006" key="3">
    <source>
        <dbReference type="Google" id="ProtNLM"/>
    </source>
</evidence>
<dbReference type="PANTHER" id="PTHR24305:SF152">
    <property type="entry name" value="P450, PUTATIVE (EUROFUNG)-RELATED"/>
    <property type="match status" value="1"/>
</dbReference>
<accession>A0A9W9GBM1</accession>
<dbReference type="InterPro" id="IPR036396">
    <property type="entry name" value="Cyt_P450_sf"/>
</dbReference>
<proteinExistence type="predicted"/>
<dbReference type="Gene3D" id="1.10.630.10">
    <property type="entry name" value="Cytochrome P450"/>
    <property type="match status" value="1"/>
</dbReference>
<keyword evidence="2" id="KW-1185">Reference proteome</keyword>
<dbReference type="SUPFAM" id="SSF48264">
    <property type="entry name" value="Cytochrome P450"/>
    <property type="match status" value="1"/>
</dbReference>
<dbReference type="InterPro" id="IPR050121">
    <property type="entry name" value="Cytochrome_P450_monoxygenase"/>
</dbReference>
<reference evidence="1" key="2">
    <citation type="journal article" date="2023" name="IMA Fungus">
        <title>Comparative genomic study of the Penicillium genus elucidates a diverse pangenome and 15 lateral gene transfer events.</title>
        <authorList>
            <person name="Petersen C."/>
            <person name="Sorensen T."/>
            <person name="Nielsen M.R."/>
            <person name="Sondergaard T.E."/>
            <person name="Sorensen J.L."/>
            <person name="Fitzpatrick D.A."/>
            <person name="Frisvad J.C."/>
            <person name="Nielsen K.L."/>
        </authorList>
    </citation>
    <scope>NUCLEOTIDE SEQUENCE</scope>
    <source>
        <strain evidence="1">IBT 34128</strain>
    </source>
</reference>
<protein>
    <recommendedName>
        <fullName evidence="3">Cytochrome P450</fullName>
    </recommendedName>
</protein>
<dbReference type="Proteomes" id="UP001141434">
    <property type="component" value="Unassembled WGS sequence"/>
</dbReference>
<dbReference type="GO" id="GO:0005506">
    <property type="term" value="F:iron ion binding"/>
    <property type="evidence" value="ECO:0007669"/>
    <property type="project" value="InterPro"/>
</dbReference>
<evidence type="ECO:0000313" key="1">
    <source>
        <dbReference type="EMBL" id="KAJ5115177.1"/>
    </source>
</evidence>
<dbReference type="EMBL" id="JAPMSZ010000001">
    <property type="protein sequence ID" value="KAJ5115177.1"/>
    <property type="molecule type" value="Genomic_DNA"/>
</dbReference>
<dbReference type="OrthoDB" id="3945418at2759"/>
<dbReference type="AlphaFoldDB" id="A0A9W9GBM1"/>
<evidence type="ECO:0000313" key="2">
    <source>
        <dbReference type="Proteomes" id="UP001141434"/>
    </source>
</evidence>
<name>A0A9W9GBM1_9EURO</name>
<sequence>MICFLLGSALTYLLLMAVYRLRLHPLSKFPGPRLAAMTGLYEVYFAAWGNQSFETEIHNMHQQYGPVVRISPDEIHVEEQFRDVGYADCWIKGTRRVDAGRRSRRDSRPLTMRERSLFRVRSLIQVEVQHLLKGLAQQHQVHRGRSSRLRPLLQVPYHREIVPRPVKNSRPENGTHLNALRKPKRRCISKQLSIRPADLRNARLQNPRPVDGRAFHATVQMGRRGLPC</sequence>
<dbReference type="PANTHER" id="PTHR24305">
    <property type="entry name" value="CYTOCHROME P450"/>
    <property type="match status" value="1"/>
</dbReference>
<dbReference type="GO" id="GO:0016705">
    <property type="term" value="F:oxidoreductase activity, acting on paired donors, with incorporation or reduction of molecular oxygen"/>
    <property type="evidence" value="ECO:0007669"/>
    <property type="project" value="InterPro"/>
</dbReference>
<dbReference type="GO" id="GO:0020037">
    <property type="term" value="F:heme binding"/>
    <property type="evidence" value="ECO:0007669"/>
    <property type="project" value="InterPro"/>
</dbReference>